<accession>A0A6A4V736</accession>
<feature type="domain" description="Ionotropic glutamate receptor L-glutamate and glycine-binding" evidence="20">
    <location>
        <begin position="581"/>
        <end position="640"/>
    </location>
</feature>
<name>A0A6A4V736_AMPAM</name>
<evidence type="ECO:0000313" key="22">
    <source>
        <dbReference type="Proteomes" id="UP000440578"/>
    </source>
</evidence>
<dbReference type="InterPro" id="IPR015683">
    <property type="entry name" value="Ionotropic_Glu_rcpt"/>
</dbReference>
<keyword evidence="6 18" id="KW-1133">Transmembrane helix</keyword>
<dbReference type="InterPro" id="IPR028082">
    <property type="entry name" value="Peripla_BP_I"/>
</dbReference>
<dbReference type="SUPFAM" id="SSF53850">
    <property type="entry name" value="Periplasmic binding protein-like II"/>
    <property type="match status" value="1"/>
</dbReference>
<dbReference type="CDD" id="cd06382">
    <property type="entry name" value="PBP1_iGluR_Kainate"/>
    <property type="match status" value="1"/>
</dbReference>
<evidence type="ECO:0000256" key="4">
    <source>
        <dbReference type="ARBA" id="ARBA00022692"/>
    </source>
</evidence>
<feature type="coiled-coil region" evidence="16">
    <location>
        <begin position="31"/>
        <end position="79"/>
    </location>
</feature>
<dbReference type="FunFam" id="3.40.190.10:FF:000024">
    <property type="entry name" value="Glutamate receptor, ionotropic, delta 1"/>
    <property type="match status" value="1"/>
</dbReference>
<evidence type="ECO:0000256" key="8">
    <source>
        <dbReference type="ARBA" id="ARBA00023065"/>
    </source>
</evidence>
<keyword evidence="9 18" id="KW-0472">Membrane</keyword>
<feature type="domain" description="Ionotropic glutamate receptor C-terminal" evidence="19">
    <location>
        <begin position="571"/>
        <end position="1019"/>
    </location>
</feature>
<evidence type="ECO:0000256" key="3">
    <source>
        <dbReference type="ARBA" id="ARBA00022475"/>
    </source>
</evidence>
<comment type="similarity">
    <text evidence="1">Belongs to the glutamate-gated ion channel (TC 1.A.10.1) family.</text>
</comment>
<comment type="caution">
    <text evidence="21">The sequence shown here is derived from an EMBL/GenBank/DDBJ whole genome shotgun (WGS) entry which is preliminary data.</text>
</comment>
<evidence type="ECO:0000256" key="16">
    <source>
        <dbReference type="SAM" id="Coils"/>
    </source>
</evidence>
<keyword evidence="16" id="KW-0175">Coiled coil</keyword>
<dbReference type="Pfam" id="PF01094">
    <property type="entry name" value="ANF_receptor"/>
    <property type="match status" value="1"/>
</dbReference>
<keyword evidence="12" id="KW-0628">Postsynaptic cell membrane</keyword>
<dbReference type="GO" id="GO:0015276">
    <property type="term" value="F:ligand-gated monoatomic ion channel activity"/>
    <property type="evidence" value="ECO:0007669"/>
    <property type="project" value="InterPro"/>
</dbReference>
<evidence type="ECO:0000259" key="20">
    <source>
        <dbReference type="SMART" id="SM00918"/>
    </source>
</evidence>
<feature type="region of interest" description="Disordered" evidence="17">
    <location>
        <begin position="1041"/>
        <end position="1081"/>
    </location>
</feature>
<evidence type="ECO:0000256" key="18">
    <source>
        <dbReference type="SAM" id="Phobius"/>
    </source>
</evidence>
<evidence type="ECO:0000256" key="10">
    <source>
        <dbReference type="ARBA" id="ARBA00023170"/>
    </source>
</evidence>
<dbReference type="OrthoDB" id="8196581at2759"/>
<dbReference type="FunFam" id="3.40.190.10:FF:000060">
    <property type="entry name" value="Glutamate receptor ionotropic, kainate 1"/>
    <property type="match status" value="1"/>
</dbReference>
<feature type="transmembrane region" description="Helical" evidence="18">
    <location>
        <begin position="696"/>
        <end position="715"/>
    </location>
</feature>
<keyword evidence="11" id="KW-0325">Glycoprotein</keyword>
<dbReference type="InterPro" id="IPR019594">
    <property type="entry name" value="Glu/Gly-bd"/>
</dbReference>
<dbReference type="EMBL" id="VIIS01001956">
    <property type="protein sequence ID" value="KAF0290426.1"/>
    <property type="molecule type" value="Genomic_DNA"/>
</dbReference>
<dbReference type="InterPro" id="IPR001320">
    <property type="entry name" value="Iontro_rcpt_C"/>
</dbReference>
<dbReference type="SUPFAM" id="SSF53822">
    <property type="entry name" value="Periplasmic binding protein-like I"/>
    <property type="match status" value="1"/>
</dbReference>
<keyword evidence="3" id="KW-1003">Cell membrane</keyword>
<evidence type="ECO:0000256" key="7">
    <source>
        <dbReference type="ARBA" id="ARBA00023018"/>
    </source>
</evidence>
<dbReference type="GO" id="GO:0045211">
    <property type="term" value="C:postsynaptic membrane"/>
    <property type="evidence" value="ECO:0007669"/>
    <property type="project" value="UniProtKB-SubCell"/>
</dbReference>
<evidence type="ECO:0000256" key="13">
    <source>
        <dbReference type="ARBA" id="ARBA00023286"/>
    </source>
</evidence>
<evidence type="ECO:0000256" key="14">
    <source>
        <dbReference type="ARBA" id="ARBA00023303"/>
    </source>
</evidence>
<dbReference type="FunFam" id="1.10.287.70:FF:000105">
    <property type="entry name" value="Eye-enriched kainate receptor, isoform A"/>
    <property type="match status" value="1"/>
</dbReference>
<evidence type="ECO:0000256" key="12">
    <source>
        <dbReference type="ARBA" id="ARBA00023257"/>
    </source>
</evidence>
<keyword evidence="10 21" id="KW-0675">Receptor</keyword>
<evidence type="ECO:0000256" key="5">
    <source>
        <dbReference type="ARBA" id="ARBA00022729"/>
    </source>
</evidence>
<feature type="transmembrane region" description="Helical" evidence="18">
    <location>
        <begin position="820"/>
        <end position="841"/>
    </location>
</feature>
<keyword evidence="7" id="KW-0770">Synapse</keyword>
<keyword evidence="8" id="KW-0406">Ion transport</keyword>
<protein>
    <submittedName>
        <fullName evidence="21">Glutamate receptor ionotropic, kainate 2</fullName>
    </submittedName>
</protein>
<keyword evidence="5" id="KW-0732">Signal</keyword>
<evidence type="ECO:0000256" key="1">
    <source>
        <dbReference type="ARBA" id="ARBA00008685"/>
    </source>
</evidence>
<dbReference type="InterPro" id="IPR001828">
    <property type="entry name" value="ANF_lig-bd_rcpt"/>
</dbReference>
<dbReference type="Gene3D" id="1.10.287.70">
    <property type="match status" value="1"/>
</dbReference>
<keyword evidence="4 18" id="KW-0812">Transmembrane</keyword>
<proteinExistence type="inferred from homology"/>
<reference evidence="21 22" key="1">
    <citation type="submission" date="2019-07" db="EMBL/GenBank/DDBJ databases">
        <title>Draft genome assembly of a fouling barnacle, Amphibalanus amphitrite (Darwin, 1854): The first reference genome for Thecostraca.</title>
        <authorList>
            <person name="Kim W."/>
        </authorList>
    </citation>
    <scope>NUCLEOTIDE SEQUENCE [LARGE SCALE GENOMIC DNA]</scope>
    <source>
        <strain evidence="21">SNU_AA5</strain>
        <tissue evidence="21">Soma without cirri and trophi</tissue>
    </source>
</reference>
<dbReference type="SMART" id="SM00918">
    <property type="entry name" value="Lig_chan-Glu_bd"/>
    <property type="match status" value="1"/>
</dbReference>
<feature type="transmembrane region" description="Helical" evidence="18">
    <location>
        <begin position="988"/>
        <end position="1007"/>
    </location>
</feature>
<keyword evidence="14" id="KW-0407">Ion channel</keyword>
<comment type="subcellular location">
    <subcellularLocation>
        <location evidence="15">Postsynaptic cell membrane</location>
        <topology evidence="15">Multi-pass membrane protein</topology>
    </subcellularLocation>
</comment>
<evidence type="ECO:0000313" key="21">
    <source>
        <dbReference type="EMBL" id="KAF0290426.1"/>
    </source>
</evidence>
<keyword evidence="2" id="KW-0813">Transport</keyword>
<gene>
    <name evidence="21" type="primary">GRIK2_1</name>
    <name evidence="21" type="ORF">FJT64_011352</name>
</gene>
<keyword evidence="22" id="KW-1185">Reference proteome</keyword>
<evidence type="ECO:0000256" key="6">
    <source>
        <dbReference type="ARBA" id="ARBA00022989"/>
    </source>
</evidence>
<dbReference type="Gene3D" id="3.40.190.10">
    <property type="entry name" value="Periplasmic binding protein-like II"/>
    <property type="match status" value="2"/>
</dbReference>
<dbReference type="Pfam" id="PF00060">
    <property type="entry name" value="Lig_chan"/>
    <property type="match status" value="2"/>
</dbReference>
<organism evidence="21 22">
    <name type="scientific">Amphibalanus amphitrite</name>
    <name type="common">Striped barnacle</name>
    <name type="synonym">Balanus amphitrite</name>
    <dbReference type="NCBI Taxonomy" id="1232801"/>
    <lineage>
        <taxon>Eukaryota</taxon>
        <taxon>Metazoa</taxon>
        <taxon>Ecdysozoa</taxon>
        <taxon>Arthropoda</taxon>
        <taxon>Crustacea</taxon>
        <taxon>Multicrustacea</taxon>
        <taxon>Cirripedia</taxon>
        <taxon>Thoracica</taxon>
        <taxon>Thoracicalcarea</taxon>
        <taxon>Balanomorpha</taxon>
        <taxon>Balanoidea</taxon>
        <taxon>Balanidae</taxon>
        <taxon>Amphibalaninae</taxon>
        <taxon>Amphibalanus</taxon>
    </lineage>
</organism>
<evidence type="ECO:0000256" key="11">
    <source>
        <dbReference type="ARBA" id="ARBA00023180"/>
    </source>
</evidence>
<evidence type="ECO:0000256" key="15">
    <source>
        <dbReference type="ARBA" id="ARBA00034104"/>
    </source>
</evidence>
<sequence length="1081" mass="121600">MSAEAPATVELSDAAMSRIKQMLDGSIATVIAAFETKFNSMQQRIDVLEGEVMDRDVEIRSLHEQLVRQGKALEEQQERTEGIDLNRRLSTLILTCDDFISKTTDEDVEQKISQVLNQRFPWLNMTPKDIQSAHRLQANNKVIPERSLDLRREPWWELTSDSEGVAKLRHLKTVQRFTYDVIVGLFDSGSPGDIQAFENAIDEINNSYDCLHGSKLNGIKIIIYPGDSFKAAKEVCYNLETMGAAAVVGPQVSLTTSRHIQSLCHSLQVPHLEGRWSYPVPSSWTREKFTANFYPTPPDLNQAYIALIKEWNAKAIAVIYEDNDGLIRLQEALTDLREPKVHLAQLPNDPNRDYRPFLKMIKMTMRIRHLVIDCRAELIRTIMDQANQIGLVSEYFSFMFTSLDLHTVDFTPYQIQQGRVNITGFRLLREGWRQSSDSCAQGQDWRTNMNQLTTTSMLMYDALHSFARALRTSEREGPISVPTLSCDTERGWGTNGSQIIRLMLQTPMMGRSGLIRLSEFGRRDDFELDVLELGAAGLEVVGSWSRAGGVNYTRTWGQKTEEIATSMSGRTFRVVVGLANPYVMEDNTTESGFSGFCIDLMGEIAKKKKFKVEYHVSPNNQYGTFSEKEGPSGMMKELMENAADMAIADLSITLDREKGVDFSMPWMNLGISILYRKPVKAPPQLFSFMGPLSTEVWIYMGTAYLGVSVLLFILARLAPEEWDNPNPCIEDPDVLENQFTMLNSLWFTIGSLMQQGSEIAPKLSPQEWQEPGVCSMAGADPDFLENEMNLRNSFWFTIGSLMQQGCDINPKAVSTRMVAAWWWVFTLIMISSYTANLAAFLTAGRMETPIKSAEDLAKQTTIKYGAKKTGSTKYFFRDSSKELYRRMYNFMESARPTVYVDSSDAGVERVIKSKGLYAYLMESSGIEYVLERNCELTQVGGLLDHKSYGIALQPGESEDSASPYFALLARKGPDDNKVNANELGIDNVGGVFVVLLGGMCVAVLIAFSEFIWKSRKLAHAEHTSLMNEMAKELKFAFSCKGSSKPVSKPEPLRPSQSATYLSNGPGNWNADVTFEPYQRKP</sequence>
<dbReference type="PANTHER" id="PTHR18966">
    <property type="entry name" value="IONOTROPIC GLUTAMATE RECEPTOR"/>
    <property type="match status" value="1"/>
</dbReference>
<keyword evidence="13" id="KW-1071">Ligand-gated ion channel</keyword>
<dbReference type="FunFam" id="1.10.287.70:FF:000134">
    <property type="entry name" value="Glutamate receptor, ionotropic kainate"/>
    <property type="match status" value="1"/>
</dbReference>
<dbReference type="Proteomes" id="UP000440578">
    <property type="component" value="Unassembled WGS sequence"/>
</dbReference>
<dbReference type="Gene3D" id="3.40.50.2300">
    <property type="match status" value="2"/>
</dbReference>
<dbReference type="Pfam" id="PF10613">
    <property type="entry name" value="Lig_chan-Glu_bd"/>
    <property type="match status" value="1"/>
</dbReference>
<evidence type="ECO:0000256" key="2">
    <source>
        <dbReference type="ARBA" id="ARBA00022448"/>
    </source>
</evidence>
<feature type="compositionally biased region" description="Polar residues" evidence="17">
    <location>
        <begin position="1054"/>
        <end position="1066"/>
    </location>
</feature>
<dbReference type="AlphaFoldDB" id="A0A6A4V736"/>
<evidence type="ECO:0000259" key="19">
    <source>
        <dbReference type="SMART" id="SM00079"/>
    </source>
</evidence>
<evidence type="ECO:0000256" key="17">
    <source>
        <dbReference type="SAM" id="MobiDB-lite"/>
    </source>
</evidence>
<dbReference type="SMART" id="SM00079">
    <property type="entry name" value="PBPe"/>
    <property type="match status" value="1"/>
</dbReference>
<evidence type="ECO:0000256" key="9">
    <source>
        <dbReference type="ARBA" id="ARBA00023136"/>
    </source>
</evidence>